<keyword evidence="2" id="KW-1185">Reference proteome</keyword>
<accession>A0AAV2JPR5</accession>
<evidence type="ECO:0000313" key="2">
    <source>
        <dbReference type="Proteomes" id="UP001497482"/>
    </source>
</evidence>
<sequence length="76" mass="8154">MGQHWSELVSTKESVPVLCYQCSYVTFAGASVCLSALSRSLFANDTCCTWRCFISNLGKTAGTNGRNPLPTVGFGL</sequence>
<dbReference type="EMBL" id="OZ035835">
    <property type="protein sequence ID" value="CAL1577632.1"/>
    <property type="molecule type" value="Genomic_DNA"/>
</dbReference>
<protein>
    <submittedName>
        <fullName evidence="1">Uncharacterized protein</fullName>
    </submittedName>
</protein>
<dbReference type="AlphaFoldDB" id="A0AAV2JPR5"/>
<proteinExistence type="predicted"/>
<dbReference type="Proteomes" id="UP001497482">
    <property type="component" value="Chromosome 13"/>
</dbReference>
<gene>
    <name evidence="1" type="ORF">KC01_LOCUS8955</name>
</gene>
<name>A0AAV2JPR5_KNICA</name>
<organism evidence="1 2">
    <name type="scientific">Knipowitschia caucasica</name>
    <name type="common">Caucasian dwarf goby</name>
    <name type="synonym">Pomatoschistus caucasicus</name>
    <dbReference type="NCBI Taxonomy" id="637954"/>
    <lineage>
        <taxon>Eukaryota</taxon>
        <taxon>Metazoa</taxon>
        <taxon>Chordata</taxon>
        <taxon>Craniata</taxon>
        <taxon>Vertebrata</taxon>
        <taxon>Euteleostomi</taxon>
        <taxon>Actinopterygii</taxon>
        <taxon>Neopterygii</taxon>
        <taxon>Teleostei</taxon>
        <taxon>Neoteleostei</taxon>
        <taxon>Acanthomorphata</taxon>
        <taxon>Gobiaria</taxon>
        <taxon>Gobiiformes</taxon>
        <taxon>Gobioidei</taxon>
        <taxon>Gobiidae</taxon>
        <taxon>Gobiinae</taxon>
        <taxon>Knipowitschia</taxon>
    </lineage>
</organism>
<evidence type="ECO:0000313" key="1">
    <source>
        <dbReference type="EMBL" id="CAL1577632.1"/>
    </source>
</evidence>
<reference evidence="1 2" key="1">
    <citation type="submission" date="2024-04" db="EMBL/GenBank/DDBJ databases">
        <authorList>
            <person name="Waldvogel A.-M."/>
            <person name="Schoenle A."/>
        </authorList>
    </citation>
    <scope>NUCLEOTIDE SEQUENCE [LARGE SCALE GENOMIC DNA]</scope>
</reference>